<keyword evidence="6" id="KW-0234">DNA repair</keyword>
<dbReference type="Gene3D" id="3.40.470.10">
    <property type="entry name" value="Uracil-DNA glycosylase-like domain"/>
    <property type="match status" value="1"/>
</dbReference>
<keyword evidence="7" id="KW-0539">Nucleus</keyword>
<dbReference type="PANTHER" id="PTHR13235:SF2">
    <property type="entry name" value="SINGLE-STRAND SELECTIVE MONOFUNCTIONAL URACIL DNA GLYCOSYLASE"/>
    <property type="match status" value="1"/>
</dbReference>
<dbReference type="GO" id="GO:0003677">
    <property type="term" value="F:DNA binding"/>
    <property type="evidence" value="ECO:0007669"/>
    <property type="project" value="UniProtKB-KW"/>
</dbReference>
<dbReference type="GO" id="GO:0006284">
    <property type="term" value="P:base-excision repair"/>
    <property type="evidence" value="ECO:0007669"/>
    <property type="project" value="InterPro"/>
</dbReference>
<dbReference type="InterPro" id="IPR005122">
    <property type="entry name" value="Uracil-DNA_glycosylase-like"/>
</dbReference>
<dbReference type="SUPFAM" id="SSF52141">
    <property type="entry name" value="Uracil-DNA glycosylase-like"/>
    <property type="match status" value="1"/>
</dbReference>
<dbReference type="GO" id="GO:0017065">
    <property type="term" value="F:single-strand selective uracil DNA N-glycosylase activity"/>
    <property type="evidence" value="ECO:0007669"/>
    <property type="project" value="InterPro"/>
</dbReference>
<gene>
    <name evidence="9" type="ORF">TDIB3V08_LOCUS985</name>
</gene>
<evidence type="ECO:0000256" key="5">
    <source>
        <dbReference type="ARBA" id="ARBA00023125"/>
    </source>
</evidence>
<protein>
    <recommendedName>
        <fullName evidence="8">Uracil-DNA glycosylase-like domain-containing protein</fullName>
    </recommendedName>
</protein>
<organism evidence="9">
    <name type="scientific">Timema douglasi</name>
    <name type="common">Walking stick</name>
    <dbReference type="NCBI Taxonomy" id="61478"/>
    <lineage>
        <taxon>Eukaryota</taxon>
        <taxon>Metazoa</taxon>
        <taxon>Ecdysozoa</taxon>
        <taxon>Arthropoda</taxon>
        <taxon>Hexapoda</taxon>
        <taxon>Insecta</taxon>
        <taxon>Pterygota</taxon>
        <taxon>Neoptera</taxon>
        <taxon>Polyneoptera</taxon>
        <taxon>Phasmatodea</taxon>
        <taxon>Timematodea</taxon>
        <taxon>Timematoidea</taxon>
        <taxon>Timematidae</taxon>
        <taxon>Timema</taxon>
    </lineage>
</organism>
<keyword evidence="3" id="KW-0227">DNA damage</keyword>
<evidence type="ECO:0000256" key="2">
    <source>
        <dbReference type="ARBA" id="ARBA00007889"/>
    </source>
</evidence>
<keyword evidence="5" id="KW-0238">DNA-binding</keyword>
<name>A0A7R8Z7C3_TIMDO</name>
<dbReference type="AlphaFoldDB" id="A0A7R8Z7C3"/>
<dbReference type="EMBL" id="OA564518">
    <property type="protein sequence ID" value="CAD7194568.1"/>
    <property type="molecule type" value="Genomic_DNA"/>
</dbReference>
<dbReference type="Pfam" id="PF03167">
    <property type="entry name" value="UDG"/>
    <property type="match status" value="1"/>
</dbReference>
<feature type="domain" description="Uracil-DNA glycosylase-like" evidence="8">
    <location>
        <begin position="140"/>
        <end position="322"/>
    </location>
</feature>
<sequence length="344" mass="39976">MGFAKGIHHFTTSPYYLNPSHMEHFHRNLKSAIILFHNIHHRQWDSNLTWFQLAFNIALHKSRKSMLYEVLLSYDHIQPINLEWEIFSVKCNEISLSDQFLTIELQLSTQMKALRYNQHVAYIYDPVEYAYNLHAQFTQKFCQSTKKILFLGMNPGPWGMSQTGVPFGEVKVVRDWMRLSGEVGHPIKEHPSRPVLGLACHRSEISGRKFWGLFQELCKEPQHFFQHAFVYNYCPLAFLSSSGKNITPAEFKADERKLMNQICDEALCKIITLLQVQMIIGLGKFAEKRASLAIKEYQLDNIQVVSIPHPSPRNFMVKDWNREATLQLIRLQVIDCFTPSSNST</sequence>
<proteinExistence type="inferred from homology"/>
<comment type="similarity">
    <text evidence="2">Belongs to the uracil-DNA glycosylase (UDG) superfamily. SMUG1 family.</text>
</comment>
<dbReference type="GO" id="GO:0000703">
    <property type="term" value="F:oxidized pyrimidine nucleobase lesion DNA N-glycosylase activity"/>
    <property type="evidence" value="ECO:0007669"/>
    <property type="project" value="TreeGrafter"/>
</dbReference>
<comment type="subcellular location">
    <subcellularLocation>
        <location evidence="1">Nucleus</location>
    </subcellularLocation>
</comment>
<evidence type="ECO:0000256" key="4">
    <source>
        <dbReference type="ARBA" id="ARBA00022801"/>
    </source>
</evidence>
<keyword evidence="4" id="KW-0378">Hydrolase</keyword>
<evidence type="ECO:0000313" key="9">
    <source>
        <dbReference type="EMBL" id="CAD7194568.1"/>
    </source>
</evidence>
<evidence type="ECO:0000256" key="1">
    <source>
        <dbReference type="ARBA" id="ARBA00004123"/>
    </source>
</evidence>
<dbReference type="CDD" id="cd19374">
    <property type="entry name" value="UDG-F3_SMUG1-like"/>
    <property type="match status" value="1"/>
</dbReference>
<dbReference type="Gene3D" id="3.30.420.10">
    <property type="entry name" value="Ribonuclease H-like superfamily/Ribonuclease H"/>
    <property type="match status" value="1"/>
</dbReference>
<dbReference type="InterPro" id="IPR036895">
    <property type="entry name" value="Uracil-DNA_glycosylase-like_sf"/>
</dbReference>
<dbReference type="FunFam" id="3.40.470.10:FF:000005">
    <property type="entry name" value="Single-strand selective monofunctional uracil DNA glycosylase"/>
    <property type="match status" value="1"/>
</dbReference>
<evidence type="ECO:0000256" key="6">
    <source>
        <dbReference type="ARBA" id="ARBA00023204"/>
    </source>
</evidence>
<dbReference type="InterPro" id="IPR036397">
    <property type="entry name" value="RNaseH_sf"/>
</dbReference>
<evidence type="ECO:0000259" key="8">
    <source>
        <dbReference type="Pfam" id="PF03167"/>
    </source>
</evidence>
<evidence type="ECO:0000256" key="3">
    <source>
        <dbReference type="ARBA" id="ARBA00022763"/>
    </source>
</evidence>
<dbReference type="PANTHER" id="PTHR13235">
    <property type="entry name" value="SINGLE-STRAND SELECTIVE MONOFUNCTIONAL URACIL DNA GLYCOSYLASE"/>
    <property type="match status" value="1"/>
</dbReference>
<reference evidence="9" key="1">
    <citation type="submission" date="2020-11" db="EMBL/GenBank/DDBJ databases">
        <authorList>
            <person name="Tran Van P."/>
        </authorList>
    </citation>
    <scope>NUCLEOTIDE SEQUENCE</scope>
</reference>
<accession>A0A7R8Z7C3</accession>
<dbReference type="GO" id="GO:0005634">
    <property type="term" value="C:nucleus"/>
    <property type="evidence" value="ECO:0007669"/>
    <property type="project" value="UniProtKB-SubCell"/>
</dbReference>
<evidence type="ECO:0000256" key="7">
    <source>
        <dbReference type="ARBA" id="ARBA00023242"/>
    </source>
</evidence>
<dbReference type="InterPro" id="IPR039134">
    <property type="entry name" value="SMUG1"/>
</dbReference>